<name>B9RAE9_RICCO</name>
<organism evidence="1 2">
    <name type="scientific">Ricinus communis</name>
    <name type="common">Castor bean</name>
    <dbReference type="NCBI Taxonomy" id="3988"/>
    <lineage>
        <taxon>Eukaryota</taxon>
        <taxon>Viridiplantae</taxon>
        <taxon>Streptophyta</taxon>
        <taxon>Embryophyta</taxon>
        <taxon>Tracheophyta</taxon>
        <taxon>Spermatophyta</taxon>
        <taxon>Magnoliopsida</taxon>
        <taxon>eudicotyledons</taxon>
        <taxon>Gunneridae</taxon>
        <taxon>Pentapetalae</taxon>
        <taxon>rosids</taxon>
        <taxon>fabids</taxon>
        <taxon>Malpighiales</taxon>
        <taxon>Euphorbiaceae</taxon>
        <taxon>Acalyphoideae</taxon>
        <taxon>Acalypheae</taxon>
        <taxon>Ricinus</taxon>
    </lineage>
</organism>
<sequence length="63" mass="7317">MPLRLGWIPRGDAKPCCPSMVTKEQEMFKRFHFKFTQSADRTVYQIGQKDQRSSRNSISDALP</sequence>
<evidence type="ECO:0000313" key="2">
    <source>
        <dbReference type="Proteomes" id="UP000008311"/>
    </source>
</evidence>
<dbReference type="InParanoid" id="B9RAE9"/>
<proteinExistence type="predicted"/>
<dbReference type="Proteomes" id="UP000008311">
    <property type="component" value="Unassembled WGS sequence"/>
</dbReference>
<evidence type="ECO:0000313" key="1">
    <source>
        <dbReference type="EMBL" id="EEF51776.1"/>
    </source>
</evidence>
<gene>
    <name evidence="1" type="ORF">RCOM_1505980</name>
</gene>
<dbReference type="EMBL" id="EQ973773">
    <property type="protein sequence ID" value="EEF51776.1"/>
    <property type="molecule type" value="Genomic_DNA"/>
</dbReference>
<reference evidence="2" key="1">
    <citation type="journal article" date="2010" name="Nat. Biotechnol.">
        <title>Draft genome sequence of the oilseed species Ricinus communis.</title>
        <authorList>
            <person name="Chan A.P."/>
            <person name="Crabtree J."/>
            <person name="Zhao Q."/>
            <person name="Lorenzi H."/>
            <person name="Orvis J."/>
            <person name="Puiu D."/>
            <person name="Melake-Berhan A."/>
            <person name="Jones K.M."/>
            <person name="Redman J."/>
            <person name="Chen G."/>
            <person name="Cahoon E.B."/>
            <person name="Gedil M."/>
            <person name="Stanke M."/>
            <person name="Haas B.J."/>
            <person name="Wortman J.R."/>
            <person name="Fraser-Liggett C.M."/>
            <person name="Ravel J."/>
            <person name="Rabinowicz P.D."/>
        </authorList>
    </citation>
    <scope>NUCLEOTIDE SEQUENCE [LARGE SCALE GENOMIC DNA]</scope>
    <source>
        <strain evidence="2">cv. Hale</strain>
    </source>
</reference>
<keyword evidence="2" id="KW-1185">Reference proteome</keyword>
<accession>B9RAE9</accession>
<dbReference type="AlphaFoldDB" id="B9RAE9"/>
<protein>
    <submittedName>
        <fullName evidence="1">Uncharacterized protein</fullName>
    </submittedName>
</protein>